<organism evidence="8 9">
    <name type="scientific">Ralstonia chuxiongensis</name>
    <dbReference type="NCBI Taxonomy" id="2957504"/>
    <lineage>
        <taxon>Bacteria</taxon>
        <taxon>Pseudomonadati</taxon>
        <taxon>Pseudomonadota</taxon>
        <taxon>Betaproteobacteria</taxon>
        <taxon>Burkholderiales</taxon>
        <taxon>Burkholderiaceae</taxon>
        <taxon>Ralstonia</taxon>
    </lineage>
</organism>
<proteinExistence type="inferred from homology"/>
<evidence type="ECO:0000256" key="4">
    <source>
        <dbReference type="ARBA" id="ARBA00022679"/>
    </source>
</evidence>
<dbReference type="PANTHER" id="PTHR46383:SF1">
    <property type="entry name" value="ASPARTATE AMINOTRANSFERASE"/>
    <property type="match status" value="1"/>
</dbReference>
<comment type="similarity">
    <text evidence="2 6">Belongs to the class-I pyridoxal-phosphate-dependent aminotransferase family.</text>
</comment>
<evidence type="ECO:0000256" key="1">
    <source>
        <dbReference type="ARBA" id="ARBA00001933"/>
    </source>
</evidence>
<dbReference type="PROSITE" id="PS00105">
    <property type="entry name" value="AA_TRANSFER_CLASS_1"/>
    <property type="match status" value="1"/>
</dbReference>
<dbReference type="SUPFAM" id="SSF53383">
    <property type="entry name" value="PLP-dependent transferases"/>
    <property type="match status" value="1"/>
</dbReference>
<dbReference type="RefSeq" id="WP_253536517.1">
    <property type="nucleotide sequence ID" value="NZ_JAMYWC010000003.1"/>
</dbReference>
<dbReference type="AlphaFoldDB" id="A0AA41WP05"/>
<comment type="cofactor">
    <cofactor evidence="1 6">
        <name>pyridoxal 5'-phosphate</name>
        <dbReference type="ChEBI" id="CHEBI:597326"/>
    </cofactor>
</comment>
<dbReference type="GO" id="GO:0030170">
    <property type="term" value="F:pyridoxal phosphate binding"/>
    <property type="evidence" value="ECO:0007669"/>
    <property type="project" value="InterPro"/>
</dbReference>
<evidence type="ECO:0000256" key="2">
    <source>
        <dbReference type="ARBA" id="ARBA00007441"/>
    </source>
</evidence>
<accession>A0AA41WP05</accession>
<dbReference type="Proteomes" id="UP001162793">
    <property type="component" value="Unassembled WGS sequence"/>
</dbReference>
<protein>
    <recommendedName>
        <fullName evidence="6">Aminotransferase</fullName>
        <ecNumber evidence="6">2.6.1.-</ecNumber>
    </recommendedName>
</protein>
<dbReference type="PANTHER" id="PTHR46383">
    <property type="entry name" value="ASPARTATE AMINOTRANSFERASE"/>
    <property type="match status" value="1"/>
</dbReference>
<keyword evidence="3 6" id="KW-0032">Aminotransferase</keyword>
<dbReference type="InterPro" id="IPR015424">
    <property type="entry name" value="PyrdxlP-dep_Trfase"/>
</dbReference>
<dbReference type="CDD" id="cd00609">
    <property type="entry name" value="AAT_like"/>
    <property type="match status" value="1"/>
</dbReference>
<evidence type="ECO:0000256" key="6">
    <source>
        <dbReference type="RuleBase" id="RU000481"/>
    </source>
</evidence>
<keyword evidence="9" id="KW-1185">Reference proteome</keyword>
<reference evidence="9" key="1">
    <citation type="journal article" date="2023" name="Front. Microbiol.">
        <title>Ralstonia chuxiongensis sp. nov., Ralstonia mojiangensis sp. nov., and Ralstonia soli sp. nov., isolated from tobacco fields, are three novel species in the family Burkholderiaceae.</title>
        <authorList>
            <person name="Lu C.H."/>
            <person name="Zhang Y.Y."/>
            <person name="Jiang N."/>
            <person name="Chen W."/>
            <person name="Shao X."/>
            <person name="Zhao Z.M."/>
            <person name="Lu W.L."/>
            <person name="Hu X."/>
            <person name="Xi Y.X."/>
            <person name="Zou S.Y."/>
            <person name="Wei Q.J."/>
            <person name="Lin Z.L."/>
            <person name="Gong L."/>
            <person name="Gai X.T."/>
            <person name="Zhang L.Q."/>
            <person name="Li J.Y."/>
            <person name="Jin Y."/>
            <person name="Xia Z.Y."/>
        </authorList>
    </citation>
    <scope>NUCLEOTIDE SEQUENCE [LARGE SCALE GENOMIC DNA]</scope>
    <source>
        <strain evidence="9">21YRMH01-3</strain>
    </source>
</reference>
<evidence type="ECO:0000256" key="3">
    <source>
        <dbReference type="ARBA" id="ARBA00022576"/>
    </source>
</evidence>
<evidence type="ECO:0000313" key="8">
    <source>
        <dbReference type="EMBL" id="MCP1172570.1"/>
    </source>
</evidence>
<gene>
    <name evidence="8" type="ORF">NKG59_09380</name>
</gene>
<feature type="domain" description="Aminotransferase class I/classII large" evidence="7">
    <location>
        <begin position="36"/>
        <end position="396"/>
    </location>
</feature>
<comment type="caution">
    <text evidence="8">The sequence shown here is derived from an EMBL/GenBank/DDBJ whole genome shotgun (WGS) entry which is preliminary data.</text>
</comment>
<dbReference type="Pfam" id="PF00155">
    <property type="entry name" value="Aminotran_1_2"/>
    <property type="match status" value="1"/>
</dbReference>
<dbReference type="Gene3D" id="3.90.1150.10">
    <property type="entry name" value="Aspartate Aminotransferase, domain 1"/>
    <property type="match status" value="1"/>
</dbReference>
<evidence type="ECO:0000259" key="7">
    <source>
        <dbReference type="Pfam" id="PF00155"/>
    </source>
</evidence>
<dbReference type="InterPro" id="IPR015421">
    <property type="entry name" value="PyrdxlP-dep_Trfase_major"/>
</dbReference>
<dbReference type="InterPro" id="IPR004839">
    <property type="entry name" value="Aminotransferase_I/II_large"/>
</dbReference>
<sequence>MSNQTEIVATRLAAVKPSASIAAKARADAMRAAGREIIDFTVGEPDFPTPAHIVEAGVRALEAGHTRYTASAGTAELRDAIAKKLLRENQLSYETNEIVVGSGAKHIIFNAFMASLNEGDEVVIPAPYWVSYPEMALINGGVPKIVDCPAENGFKITAQALEQAITAKTRWVVLNSPNNPTGAVYSEEELRALGEVLVKHPHVHVMTDEIYEHFVYGSARHVCLLNTTPELRSRTLVVNGLSKSHAMTGWRIGYGAGPAKLIKAITLLITQSTTCATSAAQAAATVALNGSQACVAEATKMFEERRNRMVERLNAIDGFQCDMPDGAFYVFASVAGLIGRSMPDGKPFQTDVDVAAFLREQAGVVTIDGSSYGLSPYLRFSFATSLSEIDRGCNAIAAAVSQLKSR</sequence>
<dbReference type="InterPro" id="IPR004838">
    <property type="entry name" value="NHTrfase_class1_PyrdxlP-BS"/>
</dbReference>
<evidence type="ECO:0000256" key="5">
    <source>
        <dbReference type="ARBA" id="ARBA00022898"/>
    </source>
</evidence>
<dbReference type="EC" id="2.6.1.-" evidence="6"/>
<evidence type="ECO:0000313" key="9">
    <source>
        <dbReference type="Proteomes" id="UP001162793"/>
    </source>
</evidence>
<keyword evidence="5" id="KW-0663">Pyridoxal phosphate</keyword>
<dbReference type="Gene3D" id="3.40.640.10">
    <property type="entry name" value="Type I PLP-dependent aspartate aminotransferase-like (Major domain)"/>
    <property type="match status" value="1"/>
</dbReference>
<dbReference type="InterPro" id="IPR015422">
    <property type="entry name" value="PyrdxlP-dep_Trfase_small"/>
</dbReference>
<name>A0AA41WP05_9RALS</name>
<keyword evidence="4 6" id="KW-0808">Transferase</keyword>
<dbReference type="EMBL" id="JAMYWC010000003">
    <property type="protein sequence ID" value="MCP1172570.1"/>
    <property type="molecule type" value="Genomic_DNA"/>
</dbReference>
<dbReference type="InterPro" id="IPR050596">
    <property type="entry name" value="AspAT/PAT-like"/>
</dbReference>
<dbReference type="GO" id="GO:0008483">
    <property type="term" value="F:transaminase activity"/>
    <property type="evidence" value="ECO:0007669"/>
    <property type="project" value="UniProtKB-KW"/>
</dbReference>
<dbReference type="GO" id="GO:0006520">
    <property type="term" value="P:amino acid metabolic process"/>
    <property type="evidence" value="ECO:0007669"/>
    <property type="project" value="InterPro"/>
</dbReference>
<dbReference type="FunFam" id="3.40.640.10:FF:000033">
    <property type="entry name" value="Aspartate aminotransferase"/>
    <property type="match status" value="1"/>
</dbReference>